<keyword evidence="5 6" id="KW-0233">DNA recombination</keyword>
<evidence type="ECO:0000256" key="6">
    <source>
        <dbReference type="RuleBase" id="RU365089"/>
    </source>
</evidence>
<comment type="function">
    <text evidence="1 6">Required for the transposition of the insertion element.</text>
</comment>
<comment type="similarity">
    <text evidence="2 6">Belongs to the transposase mutator family.</text>
</comment>
<keyword evidence="8" id="KW-1185">Reference proteome</keyword>
<proteinExistence type="inferred from homology"/>
<comment type="caution">
    <text evidence="7">The sequence shown here is derived from an EMBL/GenBank/DDBJ whole genome shotgun (WGS) entry which is preliminary data.</text>
</comment>
<evidence type="ECO:0000313" key="8">
    <source>
        <dbReference type="Proteomes" id="UP000653358"/>
    </source>
</evidence>
<dbReference type="Pfam" id="PF00872">
    <property type="entry name" value="Transposase_mut"/>
    <property type="match status" value="1"/>
</dbReference>
<keyword evidence="6" id="KW-0814">Transposable element</keyword>
<name>A0ABR6WPD5_9FIRM</name>
<dbReference type="PROSITE" id="PS01007">
    <property type="entry name" value="TRANSPOSASE_MUTATOR"/>
    <property type="match status" value="1"/>
</dbReference>
<evidence type="ECO:0000256" key="5">
    <source>
        <dbReference type="ARBA" id="ARBA00023172"/>
    </source>
</evidence>
<evidence type="ECO:0000256" key="1">
    <source>
        <dbReference type="ARBA" id="ARBA00002190"/>
    </source>
</evidence>
<reference evidence="7 8" key="1">
    <citation type="journal article" date="2020" name="mSystems">
        <title>Defining Genomic and Predicted Metabolic Features of the Acetobacterium Genus.</title>
        <authorList>
            <person name="Ross D.E."/>
            <person name="Marshall C.W."/>
            <person name="Gulliver D."/>
            <person name="May H.D."/>
            <person name="Norman R.S."/>
        </authorList>
    </citation>
    <scope>NUCLEOTIDE SEQUENCE [LARGE SCALE GENOMIC DNA]</scope>
    <source>
        <strain evidence="7 8">DSM 9173</strain>
    </source>
</reference>
<evidence type="ECO:0000313" key="7">
    <source>
        <dbReference type="EMBL" id="MBC3798214.1"/>
    </source>
</evidence>
<keyword evidence="4 6" id="KW-0238">DNA-binding</keyword>
<gene>
    <name evidence="7" type="ORF">GH807_14355</name>
</gene>
<evidence type="ECO:0000256" key="2">
    <source>
        <dbReference type="ARBA" id="ARBA00010961"/>
    </source>
</evidence>
<accession>A0ABR6WPD5</accession>
<evidence type="ECO:0000256" key="3">
    <source>
        <dbReference type="ARBA" id="ARBA00022578"/>
    </source>
</evidence>
<dbReference type="PANTHER" id="PTHR33217">
    <property type="entry name" value="TRANSPOSASE FOR INSERTION SEQUENCE ELEMENT IS1081"/>
    <property type="match status" value="1"/>
</dbReference>
<dbReference type="PANTHER" id="PTHR33217:SF8">
    <property type="entry name" value="MUTATOR FAMILY TRANSPOSASE"/>
    <property type="match status" value="1"/>
</dbReference>
<organism evidence="7 8">
    <name type="scientific">Acetobacterium tundrae</name>
    <dbReference type="NCBI Taxonomy" id="132932"/>
    <lineage>
        <taxon>Bacteria</taxon>
        <taxon>Bacillati</taxon>
        <taxon>Bacillota</taxon>
        <taxon>Clostridia</taxon>
        <taxon>Eubacteriales</taxon>
        <taxon>Eubacteriaceae</taxon>
        <taxon>Acetobacterium</taxon>
    </lineage>
</organism>
<protein>
    <recommendedName>
        <fullName evidence="6">Mutator family transposase</fullName>
    </recommendedName>
</protein>
<evidence type="ECO:0000256" key="4">
    <source>
        <dbReference type="ARBA" id="ARBA00023125"/>
    </source>
</evidence>
<keyword evidence="3 6" id="KW-0815">Transposition</keyword>
<dbReference type="EMBL" id="WJBB01000023">
    <property type="protein sequence ID" value="MBC3798214.1"/>
    <property type="molecule type" value="Genomic_DNA"/>
</dbReference>
<dbReference type="InterPro" id="IPR001207">
    <property type="entry name" value="Transposase_mutator"/>
</dbReference>
<dbReference type="NCBIfam" id="NF033543">
    <property type="entry name" value="transpos_IS256"/>
    <property type="match status" value="1"/>
</dbReference>
<dbReference type="Proteomes" id="UP000653358">
    <property type="component" value="Unassembled WGS sequence"/>
</dbReference>
<sequence length="247" mass="28669">MISKMTDKILPIAKEWQNRLLANKYAIVFMDAIHYNVRQDNAVIKKAVYIVIGTRLDGTKEVMGMWVGGNESAKYWLGVLNEIKNRGTEDILIVSVDGLTGFGDAIHAVFPNAEIQRCIIHQIRYSTRFVSYKDIKLFMADLKLVYQAVTEDIALQQLDALENKWSKKYPSSIRSWQNNWADLSTYFKYPPELRKIIYTTNSIDNLNRQLRKVTKSKSIFPTDDALFKMLYMAMIDITKKWNGRPRE</sequence>